<keyword evidence="6" id="KW-0269">Exonuclease</keyword>
<keyword evidence="1" id="KW-0547">Nucleotide-binding</keyword>
<dbReference type="PANTHER" id="PTHR11070:SF23">
    <property type="entry name" value="RECBCD ENZYME SUBUNIT RECB"/>
    <property type="match status" value="1"/>
</dbReference>
<evidence type="ECO:0000256" key="4">
    <source>
        <dbReference type="ARBA" id="ARBA00022840"/>
    </source>
</evidence>
<feature type="domain" description="UvrD-like helicase C-terminal" evidence="5">
    <location>
        <begin position="107"/>
        <end position="375"/>
    </location>
</feature>
<proteinExistence type="predicted"/>
<keyword evidence="6" id="KW-0540">Nuclease</keyword>
<organism evidence="6 7">
    <name type="scientific">Psychrosphaera algicola</name>
    <dbReference type="NCBI Taxonomy" id="3023714"/>
    <lineage>
        <taxon>Bacteria</taxon>
        <taxon>Pseudomonadati</taxon>
        <taxon>Pseudomonadota</taxon>
        <taxon>Gammaproteobacteria</taxon>
        <taxon>Alteromonadales</taxon>
        <taxon>Pseudoalteromonadaceae</taxon>
        <taxon>Psychrosphaera</taxon>
    </lineage>
</organism>
<dbReference type="PANTHER" id="PTHR11070">
    <property type="entry name" value="UVRD / RECB / PCRA DNA HELICASE FAMILY MEMBER"/>
    <property type="match status" value="1"/>
</dbReference>
<evidence type="ECO:0000256" key="2">
    <source>
        <dbReference type="ARBA" id="ARBA00022801"/>
    </source>
</evidence>
<dbReference type="Gene3D" id="3.40.50.300">
    <property type="entry name" value="P-loop containing nucleotide triphosphate hydrolases"/>
    <property type="match status" value="1"/>
</dbReference>
<evidence type="ECO:0000313" key="7">
    <source>
        <dbReference type="Proteomes" id="UP001528411"/>
    </source>
</evidence>
<keyword evidence="2" id="KW-0378">Hydrolase</keyword>
<keyword evidence="4" id="KW-0067">ATP-binding</keyword>
<dbReference type="SUPFAM" id="SSF52540">
    <property type="entry name" value="P-loop containing nucleoside triphosphate hydrolases"/>
    <property type="match status" value="2"/>
</dbReference>
<evidence type="ECO:0000259" key="5">
    <source>
        <dbReference type="PROSITE" id="PS51217"/>
    </source>
</evidence>
<dbReference type="Pfam" id="PF13361">
    <property type="entry name" value="UvrD_C"/>
    <property type="match status" value="1"/>
</dbReference>
<dbReference type="GO" id="GO:0004527">
    <property type="term" value="F:exonuclease activity"/>
    <property type="evidence" value="ECO:0007669"/>
    <property type="project" value="UniProtKB-KW"/>
</dbReference>
<dbReference type="InterPro" id="IPR000212">
    <property type="entry name" value="DNA_helicase_UvrD/REP"/>
</dbReference>
<dbReference type="PROSITE" id="PS51217">
    <property type="entry name" value="UVRD_HELICASE_CTER"/>
    <property type="match status" value="1"/>
</dbReference>
<protein>
    <submittedName>
        <fullName evidence="6">3'-5' exonuclease</fullName>
    </submittedName>
</protein>
<dbReference type="RefSeq" id="WP_272179608.1">
    <property type="nucleotide sequence ID" value="NZ_JAQOMS010000002.1"/>
</dbReference>
<dbReference type="Gene3D" id="1.10.486.10">
    <property type="entry name" value="PCRA, domain 4"/>
    <property type="match status" value="1"/>
</dbReference>
<name>A0ABT5F9U0_9GAMM</name>
<comment type="caution">
    <text evidence="6">The sequence shown here is derived from an EMBL/GenBank/DDBJ whole genome shotgun (WGS) entry which is preliminary data.</text>
</comment>
<evidence type="ECO:0000256" key="1">
    <source>
        <dbReference type="ARBA" id="ARBA00022741"/>
    </source>
</evidence>
<keyword evidence="7" id="KW-1185">Reference proteome</keyword>
<evidence type="ECO:0000256" key="3">
    <source>
        <dbReference type="ARBA" id="ARBA00022806"/>
    </source>
</evidence>
<dbReference type="EMBL" id="JAQOMS010000002">
    <property type="protein sequence ID" value="MDC2887829.1"/>
    <property type="molecule type" value="Genomic_DNA"/>
</dbReference>
<sequence length="612" mass="70253">MAIRNKRSHKFRGADIYTYIRAKHDIAPERHFTLNKNWRSHPELIQSVNYIFEHSPEQFEHKSIPFVSVDSGRSFDSQQAPIDHDQAAFEVCHLVVDEQQDSGNSETNINNTDDTAIINAEEVKDKNKSTSSTKECDKTTIASTQGYDLMAKWCAVDIVNLLNGHKHKGPDDPKAVSTGDICILVRSRPQAKIIKNSLSQLGLDSVYLSRDSIFSSKVAQDLNLLLVAIAAPNNEQKVKTALATQLFQYSVEDLLTFQHDPNLWQEKLNWFFEAQVELQRGNITSSVEHLMFCAESYSKWSSSVNDFNRHVTDLRHLLEILQTQQKQHAGIEKLLLWFEQQISMDVSNESNDEKVLRLESDSNLIKIVTYHASKGLEYPYVYLPFICNAMLSKQAIYTSEKDNTTYFRADNRLIELQYAEQERMAEDIRLLYVSLTRPIYRVVIGMFNVVNRQFKLHQTAIYKLLFGREEQSNIDERISDYFTAMSKQVTNNQTAGVVYKKVTVSEVHDAFKSSPVLLMPKNSDEASMVFNHYNPPKKHDWRIISYSMMSNQIGHASHSDVIKSEPDVLFETRGLTKQKKVNLMISLSHQKGFLISFIFQKALMREPVSIGF</sequence>
<dbReference type="InterPro" id="IPR014017">
    <property type="entry name" value="DNA_helicase_UvrD-like_C"/>
</dbReference>
<accession>A0ABT5F9U0</accession>
<gene>
    <name evidence="6" type="ORF">PN838_01965</name>
</gene>
<reference evidence="6 7" key="1">
    <citation type="submission" date="2023-01" db="EMBL/GenBank/DDBJ databases">
        <title>Psychrosphaera sp. nov., isolated from marine algae.</title>
        <authorList>
            <person name="Bayburt H."/>
            <person name="Choi B.J."/>
            <person name="Kim J.M."/>
            <person name="Choi D.G."/>
            <person name="Jeon C.O."/>
        </authorList>
    </citation>
    <scope>NUCLEOTIDE SEQUENCE [LARGE SCALE GENOMIC DNA]</scope>
    <source>
        <strain evidence="6 7">G1-22</strain>
    </source>
</reference>
<evidence type="ECO:0000313" key="6">
    <source>
        <dbReference type="EMBL" id="MDC2887829.1"/>
    </source>
</evidence>
<dbReference type="InterPro" id="IPR027417">
    <property type="entry name" value="P-loop_NTPase"/>
</dbReference>
<keyword evidence="3" id="KW-0347">Helicase</keyword>
<dbReference type="Proteomes" id="UP001528411">
    <property type="component" value="Unassembled WGS sequence"/>
</dbReference>